<proteinExistence type="predicted"/>
<dbReference type="SUPFAM" id="SSF56281">
    <property type="entry name" value="Metallo-hydrolase/oxidoreductase"/>
    <property type="match status" value="1"/>
</dbReference>
<dbReference type="Proteomes" id="UP001597351">
    <property type="component" value="Unassembled WGS sequence"/>
</dbReference>
<protein>
    <submittedName>
        <fullName evidence="2">MBL fold metallo-hydrolase</fullName>
    </submittedName>
</protein>
<reference evidence="3" key="1">
    <citation type="journal article" date="2019" name="Int. J. Syst. Evol. Microbiol.">
        <title>The Global Catalogue of Microorganisms (GCM) 10K type strain sequencing project: providing services to taxonomists for standard genome sequencing and annotation.</title>
        <authorList>
            <consortium name="The Broad Institute Genomics Platform"/>
            <consortium name="The Broad Institute Genome Sequencing Center for Infectious Disease"/>
            <person name="Wu L."/>
            <person name="Ma J."/>
        </authorList>
    </citation>
    <scope>NUCLEOTIDE SEQUENCE [LARGE SCALE GENOMIC DNA]</scope>
    <source>
        <strain evidence="3">CGMCC 1.12477</strain>
    </source>
</reference>
<dbReference type="RefSeq" id="WP_343920621.1">
    <property type="nucleotide sequence ID" value="NZ_BAAAJT010000002.1"/>
</dbReference>
<organism evidence="2 3">
    <name type="scientific">Nocardioides aestuarii</name>
    <dbReference type="NCBI Taxonomy" id="252231"/>
    <lineage>
        <taxon>Bacteria</taxon>
        <taxon>Bacillati</taxon>
        <taxon>Actinomycetota</taxon>
        <taxon>Actinomycetes</taxon>
        <taxon>Propionibacteriales</taxon>
        <taxon>Nocardioidaceae</taxon>
        <taxon>Nocardioides</taxon>
    </lineage>
</organism>
<feature type="domain" description="Metallo-beta-lactamase" evidence="1">
    <location>
        <begin position="70"/>
        <end position="287"/>
    </location>
</feature>
<dbReference type="PANTHER" id="PTHR43546">
    <property type="entry name" value="UPF0173 METAL-DEPENDENT HYDROLASE MJ1163-RELATED"/>
    <property type="match status" value="1"/>
</dbReference>
<dbReference type="Gene3D" id="3.60.15.10">
    <property type="entry name" value="Ribonuclease Z/Hydroxyacylglutathione hydrolase-like"/>
    <property type="match status" value="1"/>
</dbReference>
<accession>A0ABW4TRY7</accession>
<comment type="caution">
    <text evidence="2">The sequence shown here is derived from an EMBL/GenBank/DDBJ whole genome shotgun (WGS) entry which is preliminary data.</text>
</comment>
<evidence type="ECO:0000313" key="2">
    <source>
        <dbReference type="EMBL" id="MFD1948504.1"/>
    </source>
</evidence>
<evidence type="ECO:0000259" key="1">
    <source>
        <dbReference type="SMART" id="SM00849"/>
    </source>
</evidence>
<gene>
    <name evidence="2" type="ORF">ACFSDE_17000</name>
</gene>
<dbReference type="InterPro" id="IPR036866">
    <property type="entry name" value="RibonucZ/Hydroxyglut_hydro"/>
</dbReference>
<sequence>MVTATKLGPADNFSPAGAVAPGMTFSRNPHPSRRTVVAAAGGSLSLPLLRTPAHADPAPRRGGLDLRWLGTTGWRFEHEGHVLAVDPYLTRFRTGLAAGAFDPSTPLRVDEEACRAVSDVRTVLVTHSHWDHVADVPHLAVRDGARVLGSLTTASLVRAMGVPEASTSTLRGGEQLDLGEYVVHALPALHSRTASWSVLFPGVRTTVPEPPATISDLPEGDTLGFHVRPCSGPSVLVLGASDVDDRALQGLRPDVVTAPVPSNDATHDYLPRLLEALGRPPVVVPSHWDDFESPLSNPPRPATPDLARRLEAFELDVRRISPRSRVVRPRYLEPLPL</sequence>
<evidence type="ECO:0000313" key="3">
    <source>
        <dbReference type="Proteomes" id="UP001597351"/>
    </source>
</evidence>
<dbReference type="PANTHER" id="PTHR43546:SF3">
    <property type="entry name" value="UPF0173 METAL-DEPENDENT HYDROLASE MJ1163"/>
    <property type="match status" value="1"/>
</dbReference>
<name>A0ABW4TRY7_9ACTN</name>
<keyword evidence="3" id="KW-1185">Reference proteome</keyword>
<dbReference type="EMBL" id="JBHUGD010000003">
    <property type="protein sequence ID" value="MFD1948504.1"/>
    <property type="molecule type" value="Genomic_DNA"/>
</dbReference>
<dbReference type="InterPro" id="IPR001279">
    <property type="entry name" value="Metallo-B-lactamas"/>
</dbReference>
<dbReference type="Pfam" id="PF13483">
    <property type="entry name" value="Lactamase_B_3"/>
    <property type="match status" value="1"/>
</dbReference>
<dbReference type="InterPro" id="IPR050114">
    <property type="entry name" value="UPF0173_UPF0282_UlaG_hydrolase"/>
</dbReference>
<dbReference type="SMART" id="SM00849">
    <property type="entry name" value="Lactamase_B"/>
    <property type="match status" value="1"/>
</dbReference>